<evidence type="ECO:0000256" key="2">
    <source>
        <dbReference type="ARBA" id="ARBA00023004"/>
    </source>
</evidence>
<feature type="transmembrane region" description="Helical" evidence="4">
    <location>
        <begin position="77"/>
        <end position="96"/>
    </location>
</feature>
<organism evidence="6 7">
    <name type="scientific">Ulvibacterium marinum</name>
    <dbReference type="NCBI Taxonomy" id="2419782"/>
    <lineage>
        <taxon>Bacteria</taxon>
        <taxon>Pseudomonadati</taxon>
        <taxon>Bacteroidota</taxon>
        <taxon>Flavobacteriia</taxon>
        <taxon>Flavobacteriales</taxon>
        <taxon>Flavobacteriaceae</taxon>
        <taxon>Ulvibacterium</taxon>
    </lineage>
</organism>
<keyword evidence="1 3" id="KW-0479">Metal-binding</keyword>
<keyword evidence="4" id="KW-0812">Transmembrane</keyword>
<reference evidence="6 7" key="1">
    <citation type="submission" date="2018-10" db="EMBL/GenBank/DDBJ databases">
        <title>Ulvibacterium marinum gen. nov., sp. nov., a novel marine bacterium of the family Flavobacteriaceae, isolated from a culture of the green alga Ulva prolifera.</title>
        <authorList>
            <person name="Zhang Z."/>
        </authorList>
    </citation>
    <scope>NUCLEOTIDE SEQUENCE [LARGE SCALE GENOMIC DNA]</scope>
    <source>
        <strain evidence="6 7">CCMM003</strain>
    </source>
</reference>
<feature type="transmembrane region" description="Helical" evidence="4">
    <location>
        <begin position="14"/>
        <end position="32"/>
    </location>
</feature>
<dbReference type="OrthoDB" id="1099022at2"/>
<feature type="transmembrane region" description="Helical" evidence="4">
    <location>
        <begin position="44"/>
        <end position="65"/>
    </location>
</feature>
<dbReference type="GO" id="GO:0009055">
    <property type="term" value="F:electron transfer activity"/>
    <property type="evidence" value="ECO:0007669"/>
    <property type="project" value="InterPro"/>
</dbReference>
<dbReference type="PROSITE" id="PS51007">
    <property type="entry name" value="CYTC"/>
    <property type="match status" value="1"/>
</dbReference>
<proteinExistence type="predicted"/>
<evidence type="ECO:0000256" key="4">
    <source>
        <dbReference type="SAM" id="Phobius"/>
    </source>
</evidence>
<dbReference type="InterPro" id="IPR011429">
    <property type="entry name" value="Cyt_c_Planctomycete-type"/>
</dbReference>
<dbReference type="InterPro" id="IPR009056">
    <property type="entry name" value="Cyt_c-like_dom"/>
</dbReference>
<evidence type="ECO:0000256" key="3">
    <source>
        <dbReference type="PROSITE-ProRule" id="PRU00433"/>
    </source>
</evidence>
<keyword evidence="3" id="KW-0349">Heme</keyword>
<dbReference type="Proteomes" id="UP000276603">
    <property type="component" value="Unassembled WGS sequence"/>
</dbReference>
<dbReference type="InterPro" id="IPR032675">
    <property type="entry name" value="LRR_dom_sf"/>
</dbReference>
<dbReference type="PANTHER" id="PTHR35889">
    <property type="entry name" value="CYCLOINULO-OLIGOSACCHARIDE FRUCTANOTRANSFERASE-RELATED"/>
    <property type="match status" value="1"/>
</dbReference>
<keyword evidence="4" id="KW-1133">Transmembrane helix</keyword>
<evidence type="ECO:0000259" key="5">
    <source>
        <dbReference type="PROSITE" id="PS51007"/>
    </source>
</evidence>
<dbReference type="GO" id="GO:0020037">
    <property type="term" value="F:heme binding"/>
    <property type="evidence" value="ECO:0007669"/>
    <property type="project" value="InterPro"/>
</dbReference>
<dbReference type="PANTHER" id="PTHR35889:SF3">
    <property type="entry name" value="F-BOX DOMAIN-CONTAINING PROTEIN"/>
    <property type="match status" value="1"/>
</dbReference>
<dbReference type="GO" id="GO:0046872">
    <property type="term" value="F:metal ion binding"/>
    <property type="evidence" value="ECO:0007669"/>
    <property type="project" value="UniProtKB-KW"/>
</dbReference>
<accession>A0A3B0CC70</accession>
<keyword evidence="7" id="KW-1185">Reference proteome</keyword>
<evidence type="ECO:0000313" key="6">
    <source>
        <dbReference type="EMBL" id="RKN83583.1"/>
    </source>
</evidence>
<dbReference type="AlphaFoldDB" id="A0A3B0CC70"/>
<dbReference type="InterPro" id="IPR019251">
    <property type="entry name" value="DUF2231_TM"/>
</dbReference>
<sequence length="464" mass="52110">MDVLKQLLGRLHPLVVHLPIGFIILGLLLQWYDRKRKEYTKVISLVYLWGGISAALACITGYLQYLGEGYAFDTVKWHLWSGIATALFSFLMYAKLQEIQRIDFLGKVPIAVLAVLFFVLISFTGHQGGNITHGEDYLVEPLPNHIKSALGFETFEEKPIVLNEENWQEALIYDDVVKPILNNNCVSCHGKKKTKGELQLHTPEVLLKGGENGEIIITNNPENSELYTRLVLPKNDEDHMPPKDKRQPTQEEIELIKAWLSIGNPFEGAIGELGMEKELFLSFFPKKHNADYPDIQIAAASQDTINAIKSHGLHVEHISKASNFLEVSCINKPSFVDSDFEIIMPLKEQIAILDLGGTQITDAIFEKLATLTNLTVLKLDATAITGKNMELLASLEHLKSINLTGSHLEEIYLRNLESFKNLEIAYVFGTQVEGEGVRRLKDGQITIDYGNYELPPLPSDSIIY</sequence>
<dbReference type="Gene3D" id="3.80.10.10">
    <property type="entry name" value="Ribonuclease Inhibitor"/>
    <property type="match status" value="1"/>
</dbReference>
<feature type="domain" description="Cytochrome c" evidence="5">
    <location>
        <begin position="146"/>
        <end position="264"/>
    </location>
</feature>
<name>A0A3B0CC70_9FLAO</name>
<dbReference type="RefSeq" id="WP_120710789.1">
    <property type="nucleotide sequence ID" value="NZ_RBCJ01000001.1"/>
</dbReference>
<keyword evidence="4" id="KW-0472">Membrane</keyword>
<protein>
    <recommendedName>
        <fullName evidence="5">Cytochrome c domain-containing protein</fullName>
    </recommendedName>
</protein>
<dbReference type="EMBL" id="RBCJ01000001">
    <property type="protein sequence ID" value="RKN83583.1"/>
    <property type="molecule type" value="Genomic_DNA"/>
</dbReference>
<dbReference type="Pfam" id="PF09990">
    <property type="entry name" value="DUF2231"/>
    <property type="match status" value="1"/>
</dbReference>
<feature type="transmembrane region" description="Helical" evidence="4">
    <location>
        <begin position="108"/>
        <end position="125"/>
    </location>
</feature>
<evidence type="ECO:0000313" key="7">
    <source>
        <dbReference type="Proteomes" id="UP000276603"/>
    </source>
</evidence>
<gene>
    <name evidence="6" type="ORF">D7Z94_07150</name>
</gene>
<evidence type="ECO:0000256" key="1">
    <source>
        <dbReference type="ARBA" id="ARBA00022723"/>
    </source>
</evidence>
<keyword evidence="2 3" id="KW-0408">Iron</keyword>
<dbReference type="SUPFAM" id="SSF52047">
    <property type="entry name" value="RNI-like"/>
    <property type="match status" value="1"/>
</dbReference>
<comment type="caution">
    <text evidence="6">The sequence shown here is derived from an EMBL/GenBank/DDBJ whole genome shotgun (WGS) entry which is preliminary data.</text>
</comment>
<dbReference type="Pfam" id="PF07635">
    <property type="entry name" value="PSCyt1"/>
    <property type="match status" value="1"/>
</dbReference>